<dbReference type="AlphaFoldDB" id="A0A4C1YNJ3"/>
<keyword evidence="3" id="KW-1185">Reference proteome</keyword>
<dbReference type="Proteomes" id="UP000299102">
    <property type="component" value="Unassembled WGS sequence"/>
</dbReference>
<accession>A0A4C1YNJ3</accession>
<proteinExistence type="predicted"/>
<organism evidence="2 3">
    <name type="scientific">Eumeta variegata</name>
    <name type="common">Bagworm moth</name>
    <name type="synonym">Eumeta japonica</name>
    <dbReference type="NCBI Taxonomy" id="151549"/>
    <lineage>
        <taxon>Eukaryota</taxon>
        <taxon>Metazoa</taxon>
        <taxon>Ecdysozoa</taxon>
        <taxon>Arthropoda</taxon>
        <taxon>Hexapoda</taxon>
        <taxon>Insecta</taxon>
        <taxon>Pterygota</taxon>
        <taxon>Neoptera</taxon>
        <taxon>Endopterygota</taxon>
        <taxon>Lepidoptera</taxon>
        <taxon>Glossata</taxon>
        <taxon>Ditrysia</taxon>
        <taxon>Tineoidea</taxon>
        <taxon>Psychidae</taxon>
        <taxon>Oiketicinae</taxon>
        <taxon>Eumeta</taxon>
    </lineage>
</organism>
<name>A0A4C1YNJ3_EUMVA</name>
<feature type="compositionally biased region" description="Basic residues" evidence="1">
    <location>
        <begin position="141"/>
        <end position="150"/>
    </location>
</feature>
<sequence length="150" mass="17009">MRETIQCSDFKTISAFGAPHTERLIAIVNVDETAAAGGGAQTYGGKTCRNMIDDERFIESRWYNRVDVYQRPYWSLSEAAPPSDPFHLQLDRGRRRRRPRNGDRGPLFITDPLVNRSFGYSPALRHSPSGENRIPEVSRVGGHHRARARS</sequence>
<feature type="region of interest" description="Disordered" evidence="1">
    <location>
        <begin position="77"/>
        <end position="150"/>
    </location>
</feature>
<protein>
    <submittedName>
        <fullName evidence="2">Uncharacterized protein</fullName>
    </submittedName>
</protein>
<evidence type="ECO:0000313" key="2">
    <source>
        <dbReference type="EMBL" id="GBP77718.1"/>
    </source>
</evidence>
<evidence type="ECO:0000256" key="1">
    <source>
        <dbReference type="SAM" id="MobiDB-lite"/>
    </source>
</evidence>
<comment type="caution">
    <text evidence="2">The sequence shown here is derived from an EMBL/GenBank/DDBJ whole genome shotgun (WGS) entry which is preliminary data.</text>
</comment>
<reference evidence="2 3" key="1">
    <citation type="journal article" date="2019" name="Commun. Biol.">
        <title>The bagworm genome reveals a unique fibroin gene that provides high tensile strength.</title>
        <authorList>
            <person name="Kono N."/>
            <person name="Nakamura H."/>
            <person name="Ohtoshi R."/>
            <person name="Tomita M."/>
            <person name="Numata K."/>
            <person name="Arakawa K."/>
        </authorList>
    </citation>
    <scope>NUCLEOTIDE SEQUENCE [LARGE SCALE GENOMIC DNA]</scope>
</reference>
<dbReference type="EMBL" id="BGZK01001344">
    <property type="protein sequence ID" value="GBP77718.1"/>
    <property type="molecule type" value="Genomic_DNA"/>
</dbReference>
<gene>
    <name evidence="2" type="ORF">EVAR_55382_1</name>
</gene>
<evidence type="ECO:0000313" key="3">
    <source>
        <dbReference type="Proteomes" id="UP000299102"/>
    </source>
</evidence>